<dbReference type="Proteomes" id="UP000824988">
    <property type="component" value="Chromosome"/>
</dbReference>
<protein>
    <recommendedName>
        <fullName evidence="2">VWFA domain-containing protein</fullName>
    </recommendedName>
</protein>
<name>A0A8D4VRL2_9GAMM</name>
<dbReference type="PROSITE" id="PS50234">
    <property type="entry name" value="VWFA"/>
    <property type="match status" value="1"/>
</dbReference>
<sequence>MLETRLIQEYRQKLRCNAPRVEEIFPGCLEEALGVMSPAGVDAWLEGASLIAGLGRGQELPLIFLQEMPQVAALAGEAVIAPVAELARHLSRAGAPKAIAPLLARLPACARRLVEPALLGDYLGLVERLAGQAPAVLPLLLERSDYLLGQLSLGGLRNWVDYGLRAYRDQPHRIGDYFTLQSADSRAALQRERHGTLFADHERRLRLYLRAFWDSDAELHPYSLAFDIERRPRPHLDKRGIHLPDVYDDVFSTLIPNSAQEPRNGDNPFSPREKAGMRELESRGPLPPLTPTLSRGKREPLIRGIDRYRALLAHLSAHRLWSRPFIADNYNRYQQIFIEVFEDARVEHLAMARYPGLRRLWQALHPIPKEGACPADHSPIRHLAAMLSRALLDPGHPYTDPVLLEFVQRFHQRMAAAPHDTAIATDLGVEYLVRTHNETFRYPKVYFTDTEASYRDDNRYLWIFLEDTEEEDDFHSDHAAANPKAEEDRQPAGLARHHPEWDREAQYYRPDWVTVYESLQTAGEAGAIDRLLDKHSPLLKRLKRVVDLIKPQQHARVRYQEEGSELDLDVAIRAVIDYKSGGTPDPRIHYSHKHDGRDFAVMLLLDLSQSVNETPAGCRSSILQLSQEAVSLLAEAVSAMGDPLAIAGFASNTRHEVRYFHFKGFGEPWDDTVKARLAGMQGALSTRMGAALRHAGHYLAARSAGKKLLLLLSDGEPADIDVEDPAYLCADARKAVEELSMRGIASYCITLDPLADQYVADIFGRNNYTVVDRIQRLPERLPQLFLSLTQ</sequence>
<proteinExistence type="predicted"/>
<dbReference type="AlphaFoldDB" id="A0A8D4VRL2"/>
<organism evidence="3 4">
    <name type="scientific">Methylogaea oryzae</name>
    <dbReference type="NCBI Taxonomy" id="1295382"/>
    <lineage>
        <taxon>Bacteria</taxon>
        <taxon>Pseudomonadati</taxon>
        <taxon>Pseudomonadota</taxon>
        <taxon>Gammaproteobacteria</taxon>
        <taxon>Methylococcales</taxon>
        <taxon>Methylococcaceae</taxon>
        <taxon>Methylogaea</taxon>
    </lineage>
</organism>
<evidence type="ECO:0000313" key="3">
    <source>
        <dbReference type="EMBL" id="BBL72845.1"/>
    </source>
</evidence>
<dbReference type="InterPro" id="IPR002035">
    <property type="entry name" value="VWF_A"/>
</dbReference>
<feature type="region of interest" description="Disordered" evidence="1">
    <location>
        <begin position="473"/>
        <end position="496"/>
    </location>
</feature>
<gene>
    <name evidence="3" type="ORF">MoryE10_34510</name>
</gene>
<dbReference type="KEGG" id="moz:MoryE10_34510"/>
<dbReference type="CDD" id="cd01454">
    <property type="entry name" value="vWA_norD_type"/>
    <property type="match status" value="1"/>
</dbReference>
<dbReference type="EMBL" id="AP019782">
    <property type="protein sequence ID" value="BBL72845.1"/>
    <property type="molecule type" value="Genomic_DNA"/>
</dbReference>
<evidence type="ECO:0000313" key="4">
    <source>
        <dbReference type="Proteomes" id="UP000824988"/>
    </source>
</evidence>
<dbReference type="SMART" id="SM00327">
    <property type="entry name" value="VWA"/>
    <property type="match status" value="1"/>
</dbReference>
<dbReference type="PANTHER" id="PTHR41248">
    <property type="entry name" value="NORD PROTEIN"/>
    <property type="match status" value="1"/>
</dbReference>
<evidence type="ECO:0000259" key="2">
    <source>
        <dbReference type="PROSITE" id="PS50234"/>
    </source>
</evidence>
<dbReference type="Pfam" id="PF00092">
    <property type="entry name" value="VWA"/>
    <property type="match status" value="1"/>
</dbReference>
<feature type="domain" description="VWFA" evidence="2">
    <location>
        <begin position="600"/>
        <end position="784"/>
    </location>
</feature>
<dbReference type="PANTHER" id="PTHR41248:SF1">
    <property type="entry name" value="NORD PROTEIN"/>
    <property type="match status" value="1"/>
</dbReference>
<dbReference type="RefSeq" id="WP_221047791.1">
    <property type="nucleotide sequence ID" value="NZ_AP019782.1"/>
</dbReference>
<dbReference type="InterPro" id="IPR051928">
    <property type="entry name" value="NorD/CobT"/>
</dbReference>
<feature type="compositionally biased region" description="Basic and acidic residues" evidence="1">
    <location>
        <begin position="271"/>
        <end position="282"/>
    </location>
</feature>
<feature type="region of interest" description="Disordered" evidence="1">
    <location>
        <begin position="257"/>
        <end position="295"/>
    </location>
</feature>
<keyword evidence="4" id="KW-1185">Reference proteome</keyword>
<accession>A0A8D4VRL2</accession>
<evidence type="ECO:0000256" key="1">
    <source>
        <dbReference type="SAM" id="MobiDB-lite"/>
    </source>
</evidence>
<reference evidence="3" key="1">
    <citation type="submission" date="2019-06" db="EMBL/GenBank/DDBJ databases">
        <title>Complete genome sequence of Methylogaea oryzae strain JCM16910.</title>
        <authorList>
            <person name="Asakawa S."/>
        </authorList>
    </citation>
    <scope>NUCLEOTIDE SEQUENCE</scope>
    <source>
        <strain evidence="3">E10</strain>
    </source>
</reference>